<dbReference type="PROSITE" id="PS00527">
    <property type="entry name" value="RIBOSOMAL_S14"/>
    <property type="match status" value="1"/>
</dbReference>
<dbReference type="GO" id="GO:0006412">
    <property type="term" value="P:translation"/>
    <property type="evidence" value="ECO:0007669"/>
    <property type="project" value="UniProtKB-UniRule"/>
</dbReference>
<dbReference type="FunFam" id="1.10.287.1480:FF:000001">
    <property type="entry name" value="30S ribosomal protein S14"/>
    <property type="match status" value="1"/>
</dbReference>
<dbReference type="GO" id="GO:0019843">
    <property type="term" value="F:rRNA binding"/>
    <property type="evidence" value="ECO:0007669"/>
    <property type="project" value="UniProtKB-UniRule"/>
</dbReference>
<dbReference type="PANTHER" id="PTHR19836:SF19">
    <property type="entry name" value="SMALL RIBOSOMAL SUBUNIT PROTEIN US14M"/>
    <property type="match status" value="1"/>
</dbReference>
<dbReference type="KEGG" id="cmg:NC81_00875"/>
<keyword evidence="4 7" id="KW-0687">Ribonucleoprotein</keyword>
<evidence type="ECO:0000256" key="5">
    <source>
        <dbReference type="ARBA" id="ARBA00035167"/>
    </source>
</evidence>
<organism evidence="9 10">
    <name type="scientific">Chlamydia muridarum</name>
    <dbReference type="NCBI Taxonomy" id="83560"/>
    <lineage>
        <taxon>Bacteria</taxon>
        <taxon>Pseudomonadati</taxon>
        <taxon>Chlamydiota</taxon>
        <taxon>Chlamydiia</taxon>
        <taxon>Chlamydiales</taxon>
        <taxon>Chlamydiaceae</taxon>
        <taxon>Chlamydia/Chlamydophila group</taxon>
        <taxon>Chlamydia</taxon>
    </lineage>
</organism>
<protein>
    <recommendedName>
        <fullName evidence="5 7">Small ribosomal subunit protein uS14</fullName>
    </recommendedName>
</protein>
<dbReference type="InterPro" id="IPR018271">
    <property type="entry name" value="Ribosomal_uS14_CS"/>
</dbReference>
<evidence type="ECO:0000313" key="9">
    <source>
        <dbReference type="EMBL" id="AJR10263.1"/>
    </source>
</evidence>
<dbReference type="Pfam" id="PF00253">
    <property type="entry name" value="Ribosomal_S14"/>
    <property type="match status" value="1"/>
</dbReference>
<evidence type="ECO:0000256" key="8">
    <source>
        <dbReference type="SAM" id="Coils"/>
    </source>
</evidence>
<dbReference type="Gene3D" id="1.10.287.1480">
    <property type="match status" value="1"/>
</dbReference>
<dbReference type="HAMAP" id="MF_00537">
    <property type="entry name" value="Ribosomal_uS14_1"/>
    <property type="match status" value="1"/>
</dbReference>
<evidence type="ECO:0000256" key="1">
    <source>
        <dbReference type="ARBA" id="ARBA00003686"/>
    </source>
</evidence>
<dbReference type="SUPFAM" id="SSF57716">
    <property type="entry name" value="Glucocorticoid receptor-like (DNA-binding domain)"/>
    <property type="match status" value="1"/>
</dbReference>
<keyword evidence="7" id="KW-0694">RNA-binding</keyword>
<dbReference type="AlphaFoldDB" id="A0A070A1J7"/>
<dbReference type="NCBIfam" id="NF006477">
    <property type="entry name" value="PRK08881.1"/>
    <property type="match status" value="1"/>
</dbReference>
<dbReference type="PATRIC" id="fig|243161.6.peg.184"/>
<comment type="function">
    <text evidence="1 7">Binds 16S rRNA, required for the assembly of 30S particles and may also be responsible for determining the conformation of the 16S rRNA at the A site.</text>
</comment>
<sequence length="101" mass="11702">MAKKSAVAREVKRRKLVEANFQKRAELRKLAKSLSVSEEERERAREALNKMKRDTSPSRLHNRCLLTGRPRGYLRKFAISRICFRQMASMGDIPGVIKASW</sequence>
<gene>
    <name evidence="7" type="primary">rpsN</name>
    <name evidence="9" type="ORF">BD36_00930</name>
</gene>
<evidence type="ECO:0000256" key="6">
    <source>
        <dbReference type="ARBA" id="ARBA00047110"/>
    </source>
</evidence>
<reference evidence="9 10" key="1">
    <citation type="submission" date="2014-02" db="EMBL/GenBank/DDBJ databases">
        <authorList>
            <person name="Chen C."/>
            <person name="Conrad T.A."/>
            <person name="Zhou Z."/>
            <person name="Lai Z."/>
            <person name="Zhong G."/>
        </authorList>
    </citation>
    <scope>NUCLEOTIDE SEQUENCE [LARGE SCALE GENOMIC DNA]</scope>
    <source>
        <strain evidence="9 10">Nigg3-28</strain>
    </source>
</reference>
<accession>A0A070A1J7</accession>
<dbReference type="GO" id="GO:0015935">
    <property type="term" value="C:small ribosomal subunit"/>
    <property type="evidence" value="ECO:0007669"/>
    <property type="project" value="TreeGrafter"/>
</dbReference>
<dbReference type="GO" id="GO:0005737">
    <property type="term" value="C:cytoplasm"/>
    <property type="evidence" value="ECO:0007669"/>
    <property type="project" value="UniProtKB-ARBA"/>
</dbReference>
<dbReference type="STRING" id="83560.NC80_00860"/>
<evidence type="ECO:0000256" key="7">
    <source>
        <dbReference type="HAMAP-Rule" id="MF_00537"/>
    </source>
</evidence>
<dbReference type="OMA" id="FGLCRNQ"/>
<keyword evidence="8" id="KW-0175">Coiled coil</keyword>
<dbReference type="RefSeq" id="WP_010229698.1">
    <property type="nucleotide sequence ID" value="NZ_CP007217.1"/>
</dbReference>
<feature type="coiled-coil region" evidence="8">
    <location>
        <begin position="27"/>
        <end position="54"/>
    </location>
</feature>
<evidence type="ECO:0000256" key="4">
    <source>
        <dbReference type="ARBA" id="ARBA00023274"/>
    </source>
</evidence>
<proteinExistence type="inferred from homology"/>
<comment type="subunit">
    <text evidence="6 7">Part of the 30S ribosomal subunit. Contacts proteins S3 and S10.</text>
</comment>
<dbReference type="GeneID" id="1246295"/>
<dbReference type="Proteomes" id="UP000260363">
    <property type="component" value="Chromosome"/>
</dbReference>
<dbReference type="KEGG" id="cmx:DNC_00875"/>
<comment type="similarity">
    <text evidence="2 7">Belongs to the universal ribosomal protein uS14 family.</text>
</comment>
<dbReference type="InterPro" id="IPR001209">
    <property type="entry name" value="Ribosomal_uS14"/>
</dbReference>
<evidence type="ECO:0000313" key="10">
    <source>
        <dbReference type="Proteomes" id="UP000260363"/>
    </source>
</evidence>
<dbReference type="KEGG" id="cmm:NC80_00860"/>
<keyword evidence="3 7" id="KW-0689">Ribosomal protein</keyword>
<dbReference type="EMBL" id="CP007217">
    <property type="protein sequence ID" value="AJR10263.1"/>
    <property type="molecule type" value="Genomic_DNA"/>
</dbReference>
<name>A0A070A1J7_CHLMR</name>
<evidence type="ECO:0000256" key="2">
    <source>
        <dbReference type="ARBA" id="ARBA00009083"/>
    </source>
</evidence>
<dbReference type="SMR" id="A0A070A1J7"/>
<evidence type="ECO:0000256" key="3">
    <source>
        <dbReference type="ARBA" id="ARBA00022980"/>
    </source>
</evidence>
<keyword evidence="7" id="KW-0699">rRNA-binding</keyword>
<dbReference type="InterPro" id="IPR023036">
    <property type="entry name" value="Ribosomal_uS14_bac/plastid"/>
</dbReference>
<dbReference type="PANTHER" id="PTHR19836">
    <property type="entry name" value="30S RIBOSOMAL PROTEIN S14"/>
    <property type="match status" value="1"/>
</dbReference>
<dbReference type="GO" id="GO:0003735">
    <property type="term" value="F:structural constituent of ribosome"/>
    <property type="evidence" value="ECO:0007669"/>
    <property type="project" value="InterPro"/>
</dbReference>